<dbReference type="AlphaFoldDB" id="A0A8T1MUN5"/>
<accession>A0A8T1MUN5</accession>
<keyword evidence="2" id="KW-1185">Reference proteome</keyword>
<gene>
    <name evidence="1" type="ORF">CSKR_203627</name>
</gene>
<sequence>MENSTSLGKRWFGIRNTCPNYAQVISFLDPILKWKLRASDIFFGSYLEMEVVQTGHRLSVASFLPLCHGKGSSLLFLRHSAMHKKTTHSLAKEDWTYMVRLRFSVLDTSI</sequence>
<organism evidence="1 2">
    <name type="scientific">Clonorchis sinensis</name>
    <name type="common">Chinese liver fluke</name>
    <dbReference type="NCBI Taxonomy" id="79923"/>
    <lineage>
        <taxon>Eukaryota</taxon>
        <taxon>Metazoa</taxon>
        <taxon>Spiralia</taxon>
        <taxon>Lophotrochozoa</taxon>
        <taxon>Platyhelminthes</taxon>
        <taxon>Trematoda</taxon>
        <taxon>Digenea</taxon>
        <taxon>Opisthorchiida</taxon>
        <taxon>Opisthorchiata</taxon>
        <taxon>Opisthorchiidae</taxon>
        <taxon>Clonorchis</taxon>
    </lineage>
</organism>
<proteinExistence type="predicted"/>
<dbReference type="EMBL" id="NIRI02000039">
    <property type="protein sequence ID" value="KAG5452638.1"/>
    <property type="molecule type" value="Genomic_DNA"/>
</dbReference>
<name>A0A8T1MUN5_CLOSI</name>
<dbReference type="Proteomes" id="UP000286415">
    <property type="component" value="Unassembled WGS sequence"/>
</dbReference>
<protein>
    <submittedName>
        <fullName evidence="1">Uncharacterized protein</fullName>
    </submittedName>
</protein>
<evidence type="ECO:0000313" key="1">
    <source>
        <dbReference type="EMBL" id="KAG5452638.1"/>
    </source>
</evidence>
<reference evidence="1 2" key="1">
    <citation type="journal article" date="2018" name="Biotechnol. Adv.">
        <title>Improved genomic resources and new bioinformatic workflow for the carcinogenic parasite Clonorchis sinensis: Biotechnological implications.</title>
        <authorList>
            <person name="Wang D."/>
            <person name="Korhonen P.K."/>
            <person name="Gasser R.B."/>
            <person name="Young N.D."/>
        </authorList>
    </citation>
    <scope>NUCLEOTIDE SEQUENCE [LARGE SCALE GENOMIC DNA]</scope>
    <source>
        <strain evidence="1">Cs-k2</strain>
    </source>
</reference>
<comment type="caution">
    <text evidence="1">The sequence shown here is derived from an EMBL/GenBank/DDBJ whole genome shotgun (WGS) entry which is preliminary data.</text>
</comment>
<reference evidence="1 2" key="2">
    <citation type="journal article" date="2021" name="Genomics">
        <title>High-quality reference genome for Clonorchis sinensis.</title>
        <authorList>
            <person name="Young N.D."/>
            <person name="Stroehlein A.J."/>
            <person name="Kinkar L."/>
            <person name="Wang T."/>
            <person name="Sohn W.M."/>
            <person name="Chang B.C.H."/>
            <person name="Kaur P."/>
            <person name="Weisz D."/>
            <person name="Dudchenko O."/>
            <person name="Aiden E.L."/>
            <person name="Korhonen P.K."/>
            <person name="Gasser R.B."/>
        </authorList>
    </citation>
    <scope>NUCLEOTIDE SEQUENCE [LARGE SCALE GENOMIC DNA]</scope>
    <source>
        <strain evidence="1">Cs-k2</strain>
    </source>
</reference>
<evidence type="ECO:0000313" key="2">
    <source>
        <dbReference type="Proteomes" id="UP000286415"/>
    </source>
</evidence>